<keyword evidence="1" id="KW-0067">ATP-binding</keyword>
<accession>A0ACC7NWH4</accession>
<proteinExistence type="predicted"/>
<keyword evidence="2" id="KW-1185">Reference proteome</keyword>
<evidence type="ECO:0000313" key="2">
    <source>
        <dbReference type="Proteomes" id="UP001631969"/>
    </source>
</evidence>
<gene>
    <name evidence="1" type="ORF">ACI1P1_12395</name>
</gene>
<dbReference type="Proteomes" id="UP001631969">
    <property type="component" value="Unassembled WGS sequence"/>
</dbReference>
<name>A0ACC7NWH4_9BACL</name>
<protein>
    <submittedName>
        <fullName evidence="1">ATP-binding protein</fullName>
    </submittedName>
</protein>
<keyword evidence="1" id="KW-0547">Nucleotide-binding</keyword>
<comment type="caution">
    <text evidence="1">The sequence shown here is derived from an EMBL/GenBank/DDBJ whole genome shotgun (WGS) entry which is preliminary data.</text>
</comment>
<dbReference type="EMBL" id="JBJURJ010000007">
    <property type="protein sequence ID" value="MFM9329088.1"/>
    <property type="molecule type" value="Genomic_DNA"/>
</dbReference>
<organism evidence="1 2">
    <name type="scientific">Paenibacillus mesotrionivorans</name>
    <dbReference type="NCBI Taxonomy" id="3160968"/>
    <lineage>
        <taxon>Bacteria</taxon>
        <taxon>Bacillati</taxon>
        <taxon>Bacillota</taxon>
        <taxon>Bacilli</taxon>
        <taxon>Bacillales</taxon>
        <taxon>Paenibacillaceae</taxon>
        <taxon>Paenibacillus</taxon>
    </lineage>
</organism>
<reference evidence="1" key="1">
    <citation type="submission" date="2024-12" db="EMBL/GenBank/DDBJ databases">
        <authorList>
            <person name="Wu N."/>
        </authorList>
    </citation>
    <scope>NUCLEOTIDE SEQUENCE</scope>
    <source>
        <strain evidence="1">P15</strain>
    </source>
</reference>
<sequence length="457" mass="50979">MGARVFKLQPDIVAEQLKVPAWLWNSHEWGAFSRASSQVQRPILSQALKGIREGLSISDPLERKLIRVFKGRYLQLGTVIGQGPLGYSGFPARQNCGQMLENILNESEHYFQEVSMLGVSSIWEMGLNALKEKCKEIIGVYKKKEYFSDFSEPVLLQIHSLISNFLESVQAEATVLVSGVDADSPVPFSIGDFPNYLEAVAAEAGGGTATNIQYLIMRIRTMLSDRRFNQVVTPPTDPTFEEWLETYVGKDQAQNGPVAVIDLSLVPSDLLHVIAAVISRIVFEAVQRYKKLNAGKELPTVLVLEEAHTFIKRDIADDQSSAASIECRKIFEKIAREGRKFGLGLVLSSQRPSELSPTVLSQCNTFLLHRIVNDRDQELVGKLVPDNLGGLLCELPSLPAGEAILMGWASPIPVLVKMKELPAENRPESSDPQYWDVWVGCEERKLDWTGLVEDWRQ</sequence>
<evidence type="ECO:0000313" key="1">
    <source>
        <dbReference type="EMBL" id="MFM9329088.1"/>
    </source>
</evidence>